<dbReference type="Proteomes" id="UP000593565">
    <property type="component" value="Unassembled WGS sequence"/>
</dbReference>
<dbReference type="InterPro" id="IPR015419">
    <property type="entry name" value="CTAG/Pcc1"/>
</dbReference>
<dbReference type="FunFam" id="3.30.310.50:FF:000005">
    <property type="entry name" value="L antigen family member 3"/>
    <property type="match status" value="1"/>
</dbReference>
<dbReference type="Pfam" id="PF09341">
    <property type="entry name" value="Pcc1"/>
    <property type="match status" value="1"/>
</dbReference>
<dbReference type="Gene3D" id="3.30.310.50">
    <property type="entry name" value="Alpha-D-phosphohexomutase, C-terminal domain"/>
    <property type="match status" value="1"/>
</dbReference>
<evidence type="ECO:0000256" key="5">
    <source>
        <dbReference type="ARBA" id="ARBA00022694"/>
    </source>
</evidence>
<dbReference type="OrthoDB" id="10025739at2759"/>
<dbReference type="GO" id="GO:0005737">
    <property type="term" value="C:cytoplasm"/>
    <property type="evidence" value="ECO:0007669"/>
    <property type="project" value="UniProtKB-SubCell"/>
</dbReference>
<sequence length="98" mass="10408">MASCAKGSISDNRFELTIEVPFPSQREVSIALQSLSPDREPGTGGTIKTLSASVSALSVKWNAVEARSLRVSVGSFLDHLALVMETIDAFGQPALQCN</sequence>
<evidence type="ECO:0000256" key="3">
    <source>
        <dbReference type="ARBA" id="ARBA00007073"/>
    </source>
</evidence>
<evidence type="ECO:0000313" key="10">
    <source>
        <dbReference type="EMBL" id="KAF4082103.1"/>
    </source>
</evidence>
<comment type="subunit">
    <text evidence="8">Component of the EKC/KEOPS complex composed of at least GON7, TP53RK, TPRKB, OSGEP and LAGE3; the whole complex dimerizes.</text>
</comment>
<evidence type="ECO:0000256" key="6">
    <source>
        <dbReference type="ARBA" id="ARBA00023242"/>
    </source>
</evidence>
<keyword evidence="6" id="KW-0539">Nucleus</keyword>
<accession>A0A7J6AH03</accession>
<evidence type="ECO:0000313" key="11">
    <source>
        <dbReference type="Proteomes" id="UP000593565"/>
    </source>
</evidence>
<keyword evidence="11" id="KW-1185">Reference proteome</keyword>
<reference evidence="10 11" key="1">
    <citation type="submission" date="2020-02" db="EMBL/GenBank/DDBJ databases">
        <title>A chromosome-scale genome assembly of the black bullhead catfish (Ameiurus melas).</title>
        <authorList>
            <person name="Wen M."/>
            <person name="Zham M."/>
            <person name="Cabau C."/>
            <person name="Klopp C."/>
            <person name="Donnadieu C."/>
            <person name="Roques C."/>
            <person name="Bouchez O."/>
            <person name="Lampietro C."/>
            <person name="Jouanno E."/>
            <person name="Herpin A."/>
            <person name="Louis A."/>
            <person name="Berthelot C."/>
            <person name="Parey E."/>
            <person name="Roest-Crollius H."/>
            <person name="Braasch I."/>
            <person name="Postlethwait J."/>
            <person name="Robinson-Rechavi M."/>
            <person name="Echchiki A."/>
            <person name="Begum T."/>
            <person name="Montfort J."/>
            <person name="Schartl M."/>
            <person name="Bobe J."/>
            <person name="Guiguen Y."/>
        </authorList>
    </citation>
    <scope>NUCLEOTIDE SEQUENCE [LARGE SCALE GENOMIC DNA]</scope>
    <source>
        <strain evidence="10">M_S1</strain>
        <tissue evidence="10">Blood</tissue>
    </source>
</reference>
<evidence type="ECO:0000256" key="8">
    <source>
        <dbReference type="ARBA" id="ARBA00062157"/>
    </source>
</evidence>
<dbReference type="GO" id="GO:0000408">
    <property type="term" value="C:EKC/KEOPS complex"/>
    <property type="evidence" value="ECO:0007669"/>
    <property type="project" value="TreeGrafter"/>
</dbReference>
<evidence type="ECO:0000256" key="9">
    <source>
        <dbReference type="ARBA" id="ARBA00076355"/>
    </source>
</evidence>
<gene>
    <name evidence="10" type="ORF">AMELA_G00147930</name>
</gene>
<dbReference type="GO" id="GO:0008033">
    <property type="term" value="P:tRNA processing"/>
    <property type="evidence" value="ECO:0007669"/>
    <property type="project" value="UniProtKB-KW"/>
</dbReference>
<comment type="caution">
    <text evidence="10">The sequence shown here is derived from an EMBL/GenBank/DDBJ whole genome shotgun (WGS) entry which is preliminary data.</text>
</comment>
<comment type="subcellular location">
    <subcellularLocation>
        <location evidence="2">Cytoplasm</location>
    </subcellularLocation>
    <subcellularLocation>
        <location evidence="1">Nucleus</location>
    </subcellularLocation>
</comment>
<comment type="similarity">
    <text evidence="3">Belongs to the CTAG/PCC1 family.</text>
</comment>
<keyword evidence="4" id="KW-0963">Cytoplasm</keyword>
<proteinExistence type="inferred from homology"/>
<dbReference type="GO" id="GO:0005634">
    <property type="term" value="C:nucleus"/>
    <property type="evidence" value="ECO:0007669"/>
    <property type="project" value="UniProtKB-SubCell"/>
</dbReference>
<dbReference type="PANTHER" id="PTHR31283:SF5">
    <property type="entry name" value="EKC_KEOPS COMPLEX SUBUNIT LAGE3"/>
    <property type="match status" value="1"/>
</dbReference>
<organism evidence="10 11">
    <name type="scientific">Ameiurus melas</name>
    <name type="common">Black bullhead</name>
    <name type="synonym">Silurus melas</name>
    <dbReference type="NCBI Taxonomy" id="219545"/>
    <lineage>
        <taxon>Eukaryota</taxon>
        <taxon>Metazoa</taxon>
        <taxon>Chordata</taxon>
        <taxon>Craniata</taxon>
        <taxon>Vertebrata</taxon>
        <taxon>Euteleostomi</taxon>
        <taxon>Actinopterygii</taxon>
        <taxon>Neopterygii</taxon>
        <taxon>Teleostei</taxon>
        <taxon>Ostariophysi</taxon>
        <taxon>Siluriformes</taxon>
        <taxon>Ictaluridae</taxon>
        <taxon>Ameiurus</taxon>
    </lineage>
</organism>
<evidence type="ECO:0000256" key="7">
    <source>
        <dbReference type="ARBA" id="ARBA00053047"/>
    </source>
</evidence>
<evidence type="ECO:0000256" key="4">
    <source>
        <dbReference type="ARBA" id="ARBA00022490"/>
    </source>
</evidence>
<comment type="function">
    <text evidence="7">Component of the EKC/KEOPS complex that is required for the formation of a threonylcarbamoyl group on adenosine at position 37 (t(6)A37) in tRNAs that read codons beginning with adenine. The complex is probably involved in the transfer of the threonylcarbamoyl moiety of threonylcarbamoyl-AMP (TC-AMP) to the N6 group of A37. LAGE3 functions as a dimerization module for the complex.</text>
</comment>
<evidence type="ECO:0000256" key="2">
    <source>
        <dbReference type="ARBA" id="ARBA00004496"/>
    </source>
</evidence>
<name>A0A7J6AH03_AMEME</name>
<dbReference type="PANTHER" id="PTHR31283">
    <property type="entry name" value="EKC/KEOPS COMPLEX SUBUNIT PCC1 FAMILY MEMBER"/>
    <property type="match status" value="1"/>
</dbReference>
<keyword evidence="5" id="KW-0819">tRNA processing</keyword>
<dbReference type="AlphaFoldDB" id="A0A7J6AH03"/>
<dbReference type="GO" id="GO:0070525">
    <property type="term" value="P:tRNA threonylcarbamoyladenosine metabolic process"/>
    <property type="evidence" value="ECO:0007669"/>
    <property type="project" value="TreeGrafter"/>
</dbReference>
<dbReference type="EMBL" id="JAAGNN010000012">
    <property type="protein sequence ID" value="KAF4082103.1"/>
    <property type="molecule type" value="Genomic_DNA"/>
</dbReference>
<protein>
    <recommendedName>
        <fullName evidence="9">L antigen family member 3</fullName>
    </recommendedName>
</protein>
<evidence type="ECO:0000256" key="1">
    <source>
        <dbReference type="ARBA" id="ARBA00004123"/>
    </source>
</evidence>